<organism evidence="1 2">
    <name type="scientific">Paraperlucidibaca wandonensis</name>
    <dbReference type="NCBI Taxonomy" id="1268273"/>
    <lineage>
        <taxon>Bacteria</taxon>
        <taxon>Pseudomonadati</taxon>
        <taxon>Pseudomonadota</taxon>
        <taxon>Gammaproteobacteria</taxon>
        <taxon>Moraxellales</taxon>
        <taxon>Moraxellaceae</taxon>
        <taxon>Paraperlucidibaca</taxon>
    </lineage>
</organism>
<dbReference type="Gene3D" id="1.10.10.1130">
    <property type="entry name" value="Uncharacterised protein PF10982, DUF2789"/>
    <property type="match status" value="1"/>
</dbReference>
<accession>A0ABW3HDK1</accession>
<name>A0ABW3HDK1_9GAMM</name>
<proteinExistence type="predicted"/>
<keyword evidence="2" id="KW-1185">Reference proteome</keyword>
<gene>
    <name evidence="1" type="ORF">ACFQ0F_02375</name>
</gene>
<sequence length="79" mass="9035">MNQAHHRMTELFQQLGLPSEDAEIHEFLSKHRPLPAEKTLAEAEFWTASQASFIREALMLDSDWTGIVDQLNEALRASQ</sequence>
<evidence type="ECO:0000313" key="1">
    <source>
        <dbReference type="EMBL" id="MFD0949244.1"/>
    </source>
</evidence>
<dbReference type="Pfam" id="PF10982">
    <property type="entry name" value="DUF2789"/>
    <property type="match status" value="1"/>
</dbReference>
<dbReference type="RefSeq" id="WP_379068703.1">
    <property type="nucleotide sequence ID" value="NZ_JBHTIT010000001.1"/>
</dbReference>
<dbReference type="InterPro" id="IPR038086">
    <property type="entry name" value="DUF2789_sf"/>
</dbReference>
<evidence type="ECO:0000313" key="2">
    <source>
        <dbReference type="Proteomes" id="UP001597044"/>
    </source>
</evidence>
<protein>
    <submittedName>
        <fullName evidence="1">DUF2789 family protein</fullName>
    </submittedName>
</protein>
<reference evidence="2" key="1">
    <citation type="journal article" date="2019" name="Int. J. Syst. Evol. Microbiol.">
        <title>The Global Catalogue of Microorganisms (GCM) 10K type strain sequencing project: providing services to taxonomists for standard genome sequencing and annotation.</title>
        <authorList>
            <consortium name="The Broad Institute Genomics Platform"/>
            <consortium name="The Broad Institute Genome Sequencing Center for Infectious Disease"/>
            <person name="Wu L."/>
            <person name="Ma J."/>
        </authorList>
    </citation>
    <scope>NUCLEOTIDE SEQUENCE [LARGE SCALE GENOMIC DNA]</scope>
    <source>
        <strain evidence="2">CCUG 63419</strain>
    </source>
</reference>
<dbReference type="InterPro" id="IPR021250">
    <property type="entry name" value="DUF2789"/>
</dbReference>
<dbReference type="Proteomes" id="UP001597044">
    <property type="component" value="Unassembled WGS sequence"/>
</dbReference>
<dbReference type="EMBL" id="JBHTIT010000001">
    <property type="protein sequence ID" value="MFD0949244.1"/>
    <property type="molecule type" value="Genomic_DNA"/>
</dbReference>
<comment type="caution">
    <text evidence="1">The sequence shown here is derived from an EMBL/GenBank/DDBJ whole genome shotgun (WGS) entry which is preliminary data.</text>
</comment>